<dbReference type="RefSeq" id="XP_038054097.1">
    <property type="nucleotide sequence ID" value="XM_038198169.1"/>
</dbReference>
<feature type="active site" evidence="9">
    <location>
        <position position="90"/>
    </location>
</feature>
<sequence length="432" mass="48237">MSPSPSPHENAKKAKTEDQAVTNFREYLRIKTVHPEPDYDGALLFLQRMAKELGLPYEIVEVHPGKDVLIMTWEGRNPALKSLILNSHTDVVPVYEDLWKCDAFEAVKYENGDIYARGTQDMKSVGIQYIEAVRRLKAAGVKPLRTIHLTFMPDEEVGGFLGMVKFVDHPSFLRLNMGFGLDEGLANPTNKFTVYNGERAQWWLEVKCEGNPGHGSRFIENTAAEKLQKVINSFLEFRGEEKAKMVGCATLGDVTSTNLTILKGGVACNVVPTEFNATFDIRVSPGTDVKELEAKIAKWMSEAGEGVTYHFVQKNVVRITEIGDKNVWWKAFEGACKEMDMDIEVQVFPAATDSRFLRAAGYQCLGFSPMNNTPILLHDNNEFLNEEVFLAGIKIYEGIIEALGNVPANDEDQNGARGTNMMMSTDAYVPFS</sequence>
<feature type="binding site" evidence="10">
    <location>
        <position position="378"/>
    </location>
    <ligand>
        <name>Zn(2+)</name>
        <dbReference type="ChEBI" id="CHEBI:29105"/>
        <label>2</label>
    </ligand>
</feature>
<keyword evidence="5 10" id="KW-0479">Metal-binding</keyword>
<evidence type="ECO:0000256" key="7">
    <source>
        <dbReference type="ARBA" id="ARBA00022833"/>
    </source>
</evidence>
<feature type="binding site" evidence="10">
    <location>
        <position position="88"/>
    </location>
    <ligand>
        <name>Zn(2+)</name>
        <dbReference type="ChEBI" id="CHEBI:29105"/>
        <label>1</label>
    </ligand>
</feature>
<dbReference type="InterPro" id="IPR002933">
    <property type="entry name" value="Peptidase_M20"/>
</dbReference>
<dbReference type="InterPro" id="IPR011650">
    <property type="entry name" value="Peptidase_M20_dimer"/>
</dbReference>
<dbReference type="GO" id="GO:0046872">
    <property type="term" value="F:metal ion binding"/>
    <property type="evidence" value="ECO:0007669"/>
    <property type="project" value="UniProtKB-KW"/>
</dbReference>
<comment type="cofactor">
    <cofactor evidence="10">
        <name>Zn(2+)</name>
        <dbReference type="ChEBI" id="CHEBI:29105"/>
    </cofactor>
    <text evidence="10">Binds 2 Zn(2+) ions per subunit.</text>
</comment>
<dbReference type="FunFam" id="3.40.630.10:FF:000019">
    <property type="entry name" value="Aminoacylase 1"/>
    <property type="match status" value="1"/>
</dbReference>
<dbReference type="Gene3D" id="3.40.630.10">
    <property type="entry name" value="Zn peptidases"/>
    <property type="match status" value="1"/>
</dbReference>
<dbReference type="InterPro" id="IPR001261">
    <property type="entry name" value="ArgE/DapE_CS"/>
</dbReference>
<dbReference type="NCBIfam" id="TIGR01880">
    <property type="entry name" value="Ac-peptdase-euk"/>
    <property type="match status" value="1"/>
</dbReference>
<dbReference type="GeneID" id="119726466"/>
<organism evidence="12 13">
    <name type="scientific">Patiria miniata</name>
    <name type="common">Bat star</name>
    <name type="synonym">Asterina miniata</name>
    <dbReference type="NCBI Taxonomy" id="46514"/>
    <lineage>
        <taxon>Eukaryota</taxon>
        <taxon>Metazoa</taxon>
        <taxon>Echinodermata</taxon>
        <taxon>Eleutherozoa</taxon>
        <taxon>Asterozoa</taxon>
        <taxon>Asteroidea</taxon>
        <taxon>Valvatacea</taxon>
        <taxon>Valvatida</taxon>
        <taxon>Asterinidae</taxon>
        <taxon>Patiria</taxon>
    </lineage>
</organism>
<evidence type="ECO:0000313" key="13">
    <source>
        <dbReference type="Proteomes" id="UP000887568"/>
    </source>
</evidence>
<evidence type="ECO:0000256" key="2">
    <source>
        <dbReference type="ARBA" id="ARBA00006247"/>
    </source>
</evidence>
<feature type="domain" description="Peptidase M20 dimerisation" evidence="11">
    <location>
        <begin position="197"/>
        <end position="305"/>
    </location>
</feature>
<dbReference type="FunFam" id="3.30.70.360:FF:000005">
    <property type="entry name" value="Putative Aminoacylase-1"/>
    <property type="match status" value="1"/>
</dbReference>
<dbReference type="GO" id="GO:0005737">
    <property type="term" value="C:cytoplasm"/>
    <property type="evidence" value="ECO:0007669"/>
    <property type="project" value="UniProtKB-SubCell"/>
</dbReference>
<dbReference type="PANTHER" id="PTHR45892">
    <property type="entry name" value="AMINOACYLASE-1"/>
    <property type="match status" value="1"/>
</dbReference>
<feature type="binding site" evidence="10">
    <location>
        <position position="156"/>
    </location>
    <ligand>
        <name>Zn(2+)</name>
        <dbReference type="ChEBI" id="CHEBI:29105"/>
        <label>2</label>
    </ligand>
</feature>
<evidence type="ECO:0000313" key="12">
    <source>
        <dbReference type="EnsemblMetazoa" id="XP_038054097.1"/>
    </source>
</evidence>
<feature type="binding site" evidence="10">
    <location>
        <position position="183"/>
    </location>
    <ligand>
        <name>Zn(2+)</name>
        <dbReference type="ChEBI" id="CHEBI:29105"/>
        <label>1</label>
    </ligand>
</feature>
<dbReference type="Gene3D" id="1.10.150.900">
    <property type="match status" value="1"/>
</dbReference>
<dbReference type="AlphaFoldDB" id="A0A913ZQZ7"/>
<evidence type="ECO:0000256" key="10">
    <source>
        <dbReference type="PIRSR" id="PIRSR036696-2"/>
    </source>
</evidence>
<proteinExistence type="inferred from homology"/>
<dbReference type="GO" id="GO:0006520">
    <property type="term" value="P:amino acid metabolic process"/>
    <property type="evidence" value="ECO:0007669"/>
    <property type="project" value="InterPro"/>
</dbReference>
<dbReference type="Gene3D" id="3.30.70.360">
    <property type="match status" value="1"/>
</dbReference>
<dbReference type="SUPFAM" id="SSF53187">
    <property type="entry name" value="Zn-dependent exopeptidases"/>
    <property type="match status" value="1"/>
</dbReference>
<dbReference type="PANTHER" id="PTHR45892:SF1">
    <property type="entry name" value="AMINOACYLASE-1"/>
    <property type="match status" value="1"/>
</dbReference>
<reference evidence="12" key="1">
    <citation type="submission" date="2022-11" db="UniProtKB">
        <authorList>
            <consortium name="EnsemblMetazoa"/>
        </authorList>
    </citation>
    <scope>IDENTIFICATION</scope>
</reference>
<evidence type="ECO:0000256" key="3">
    <source>
        <dbReference type="ARBA" id="ARBA00011913"/>
    </source>
</evidence>
<dbReference type="Pfam" id="PF01546">
    <property type="entry name" value="Peptidase_M20"/>
    <property type="match status" value="1"/>
</dbReference>
<dbReference type="GO" id="GO:0004046">
    <property type="term" value="F:aminoacylase activity"/>
    <property type="evidence" value="ECO:0007669"/>
    <property type="project" value="UniProtKB-EC"/>
</dbReference>
<dbReference type="OMA" id="GTDAKQF"/>
<feature type="active site" description="Proton acceptor" evidence="9">
    <location>
        <position position="155"/>
    </location>
</feature>
<evidence type="ECO:0000256" key="1">
    <source>
        <dbReference type="ARBA" id="ARBA00004496"/>
    </source>
</evidence>
<dbReference type="CDD" id="cd05646">
    <property type="entry name" value="M20_AcylaseI_like"/>
    <property type="match status" value="1"/>
</dbReference>
<evidence type="ECO:0000256" key="6">
    <source>
        <dbReference type="ARBA" id="ARBA00022801"/>
    </source>
</evidence>
<evidence type="ECO:0000256" key="5">
    <source>
        <dbReference type="ARBA" id="ARBA00022723"/>
    </source>
</evidence>
<evidence type="ECO:0000256" key="9">
    <source>
        <dbReference type="PIRSR" id="PIRSR036696-1"/>
    </source>
</evidence>
<keyword evidence="13" id="KW-1185">Reference proteome</keyword>
<feature type="binding site" evidence="10">
    <location>
        <position position="121"/>
    </location>
    <ligand>
        <name>Zn(2+)</name>
        <dbReference type="ChEBI" id="CHEBI:29105"/>
        <label>2</label>
    </ligand>
</feature>
<dbReference type="OrthoDB" id="3064516at2759"/>
<comment type="subcellular location">
    <subcellularLocation>
        <location evidence="1">Cytoplasm</location>
    </subcellularLocation>
</comment>
<dbReference type="PIRSF" id="PIRSF036696">
    <property type="entry name" value="ACY-1"/>
    <property type="match status" value="1"/>
</dbReference>
<dbReference type="Pfam" id="PF07687">
    <property type="entry name" value="M20_dimer"/>
    <property type="match status" value="1"/>
</dbReference>
<evidence type="ECO:0000259" key="11">
    <source>
        <dbReference type="Pfam" id="PF07687"/>
    </source>
</evidence>
<keyword evidence="4" id="KW-0963">Cytoplasm</keyword>
<dbReference type="InterPro" id="IPR036264">
    <property type="entry name" value="Bact_exopeptidase_dim_dom"/>
</dbReference>
<protein>
    <recommendedName>
        <fullName evidence="3">N-acyl-aliphatic-L-amino acid amidohydrolase</fullName>
        <ecNumber evidence="3">3.5.1.14</ecNumber>
    </recommendedName>
    <alternativeName>
        <fullName evidence="8">N-acyl-L-amino-acid amidohydrolase</fullName>
    </alternativeName>
</protein>
<dbReference type="InterPro" id="IPR010159">
    <property type="entry name" value="N-acyl_aa_amidohydrolase"/>
</dbReference>
<accession>A0A913ZQZ7</accession>
<dbReference type="PROSITE" id="PS00759">
    <property type="entry name" value="ARGE_DAPE_CPG2_2"/>
    <property type="match status" value="1"/>
</dbReference>
<dbReference type="EnsemblMetazoa" id="XM_038198169.1">
    <property type="protein sequence ID" value="XP_038054097.1"/>
    <property type="gene ID" value="LOC119726466"/>
</dbReference>
<dbReference type="SUPFAM" id="SSF55031">
    <property type="entry name" value="Bacterial exopeptidase dimerisation domain"/>
    <property type="match status" value="1"/>
</dbReference>
<keyword evidence="7 10" id="KW-0862">Zinc</keyword>
<feature type="binding site" evidence="10">
    <location>
        <position position="121"/>
    </location>
    <ligand>
        <name>Zn(2+)</name>
        <dbReference type="ChEBI" id="CHEBI:29105"/>
        <label>1</label>
    </ligand>
</feature>
<name>A0A913ZQZ7_PATMI</name>
<evidence type="ECO:0000256" key="4">
    <source>
        <dbReference type="ARBA" id="ARBA00022490"/>
    </source>
</evidence>
<comment type="similarity">
    <text evidence="2">Belongs to the peptidase M20A family.</text>
</comment>
<dbReference type="FunFam" id="1.10.150.900:FF:000001">
    <property type="entry name" value="Aminoacylase-1, putative"/>
    <property type="match status" value="1"/>
</dbReference>
<dbReference type="InterPro" id="IPR052083">
    <property type="entry name" value="Aminoacylase-1_M20A"/>
</dbReference>
<keyword evidence="6" id="KW-0378">Hydrolase</keyword>
<evidence type="ECO:0000256" key="8">
    <source>
        <dbReference type="ARBA" id="ARBA00029656"/>
    </source>
</evidence>
<dbReference type="EC" id="3.5.1.14" evidence="3"/>
<dbReference type="Proteomes" id="UP000887568">
    <property type="component" value="Unplaced"/>
</dbReference>